<reference evidence="3" key="1">
    <citation type="submission" date="2021-03" db="EMBL/GenBank/DDBJ databases">
        <title>Draft genome sequence of rust myrtle Austropuccinia psidii MF-1, a brazilian biotype.</title>
        <authorList>
            <person name="Quecine M.C."/>
            <person name="Pachon D.M.R."/>
            <person name="Bonatelli M.L."/>
            <person name="Correr F.H."/>
            <person name="Franceschini L.M."/>
            <person name="Leite T.F."/>
            <person name="Margarido G.R.A."/>
            <person name="Almeida C.A."/>
            <person name="Ferrarezi J.A."/>
            <person name="Labate C.A."/>
        </authorList>
    </citation>
    <scope>NUCLEOTIDE SEQUENCE</scope>
    <source>
        <strain evidence="3">MF-1</strain>
    </source>
</reference>
<protein>
    <submittedName>
        <fullName evidence="3">Uncharacterized protein</fullName>
    </submittedName>
</protein>
<evidence type="ECO:0000256" key="1">
    <source>
        <dbReference type="SAM" id="MobiDB-lite"/>
    </source>
</evidence>
<evidence type="ECO:0000313" key="3">
    <source>
        <dbReference type="EMBL" id="MBW0501715.1"/>
    </source>
</evidence>
<comment type="caution">
    <text evidence="3">The sequence shown here is derived from an EMBL/GenBank/DDBJ whole genome shotgun (WGS) entry which is preliminary data.</text>
</comment>
<gene>
    <name evidence="3" type="ORF">O181_041430</name>
</gene>
<keyword evidence="2" id="KW-0472">Membrane</keyword>
<dbReference type="Proteomes" id="UP000765509">
    <property type="component" value="Unassembled WGS sequence"/>
</dbReference>
<keyword evidence="4" id="KW-1185">Reference proteome</keyword>
<accession>A0A9Q3HH52</accession>
<feature type="region of interest" description="Disordered" evidence="1">
    <location>
        <begin position="120"/>
        <end position="149"/>
    </location>
</feature>
<sequence>MWAYLKGSHLLTLLFPSDRLKQWTWTCLWLALLFSILLLVAAFLILVFLSNHYSYYNFKCFAASYPLSPLHIINFFVFNFSIIPVKHSPPANNTISQRNPAVLTPTARVPLDHTPSLHQLSAKLDKGAPPSRRGGIKSRRSRSSSGLLGVYPGISEGARVRIGEVEHEEGAESVEEEDSGETKVADALEKAPEVPLGSNIDPTNQSLVFQSDPSLLKIMEKMVTIMGQLSQEAAPRDNSKTPAFKTPSMKAPDSFDGTQANKLRGFIQSCQLIFHNYLANFFSYRKKFLYSTSFLTGRDGKWIEPNLSNMSNEDPSYLLNNWQLF</sequence>
<organism evidence="3 4">
    <name type="scientific">Austropuccinia psidii MF-1</name>
    <dbReference type="NCBI Taxonomy" id="1389203"/>
    <lineage>
        <taxon>Eukaryota</taxon>
        <taxon>Fungi</taxon>
        <taxon>Dikarya</taxon>
        <taxon>Basidiomycota</taxon>
        <taxon>Pucciniomycotina</taxon>
        <taxon>Pucciniomycetes</taxon>
        <taxon>Pucciniales</taxon>
        <taxon>Sphaerophragmiaceae</taxon>
        <taxon>Austropuccinia</taxon>
    </lineage>
</organism>
<proteinExistence type="predicted"/>
<keyword evidence="2" id="KW-0812">Transmembrane</keyword>
<evidence type="ECO:0000313" key="4">
    <source>
        <dbReference type="Proteomes" id="UP000765509"/>
    </source>
</evidence>
<feature type="transmembrane region" description="Helical" evidence="2">
    <location>
        <begin position="23"/>
        <end position="49"/>
    </location>
</feature>
<name>A0A9Q3HH52_9BASI</name>
<feature type="transmembrane region" description="Helical" evidence="2">
    <location>
        <begin position="61"/>
        <end position="83"/>
    </location>
</feature>
<keyword evidence="2" id="KW-1133">Transmembrane helix</keyword>
<dbReference type="AlphaFoldDB" id="A0A9Q3HH52"/>
<dbReference type="OrthoDB" id="9827795at2759"/>
<dbReference type="EMBL" id="AVOT02016471">
    <property type="protein sequence ID" value="MBW0501715.1"/>
    <property type="molecule type" value="Genomic_DNA"/>
</dbReference>
<feature type="region of interest" description="Disordered" evidence="1">
    <location>
        <begin position="232"/>
        <end position="253"/>
    </location>
</feature>
<evidence type="ECO:0000256" key="2">
    <source>
        <dbReference type="SAM" id="Phobius"/>
    </source>
</evidence>